<dbReference type="Gene3D" id="3.40.630.10">
    <property type="entry name" value="Zn peptidases"/>
    <property type="match status" value="2"/>
</dbReference>
<name>A0A832SWR5_PYRHR</name>
<dbReference type="Proteomes" id="UP000617544">
    <property type="component" value="Unassembled WGS sequence"/>
</dbReference>
<evidence type="ECO:0000256" key="1">
    <source>
        <dbReference type="ARBA" id="ARBA00022801"/>
    </source>
</evidence>
<proteinExistence type="predicted"/>
<protein>
    <submittedName>
        <fullName evidence="3">M20/M25/M40 family metallo-hydrolase</fullName>
    </submittedName>
</protein>
<dbReference type="PROSITE" id="PS00758">
    <property type="entry name" value="ARGE_DAPE_CPG2_1"/>
    <property type="match status" value="1"/>
</dbReference>
<organism evidence="3 4">
    <name type="scientific">Pyrococcus horikoshii</name>
    <dbReference type="NCBI Taxonomy" id="53953"/>
    <lineage>
        <taxon>Archaea</taxon>
        <taxon>Methanobacteriati</taxon>
        <taxon>Methanobacteriota</taxon>
        <taxon>Thermococci</taxon>
        <taxon>Thermococcales</taxon>
        <taxon>Thermococcaceae</taxon>
        <taxon>Pyrococcus</taxon>
    </lineage>
</organism>
<dbReference type="InterPro" id="IPR001261">
    <property type="entry name" value="ArgE/DapE_CS"/>
</dbReference>
<evidence type="ECO:0000256" key="2">
    <source>
        <dbReference type="ARBA" id="ARBA00022833"/>
    </source>
</evidence>
<accession>A0A832SWR5</accession>
<dbReference type="InterPro" id="IPR050072">
    <property type="entry name" value="Peptidase_M20A"/>
</dbReference>
<dbReference type="RefSeq" id="WP_010885374.1">
    <property type="nucleotide sequence ID" value="NZ_DUJN01000002.1"/>
</dbReference>
<dbReference type="Pfam" id="PF01546">
    <property type="entry name" value="Peptidase_M20"/>
    <property type="match status" value="1"/>
</dbReference>
<dbReference type="PROSITE" id="PS00759">
    <property type="entry name" value="ARGE_DAPE_CPG2_2"/>
    <property type="match status" value="1"/>
</dbReference>
<comment type="caution">
    <text evidence="3">The sequence shown here is derived from an EMBL/GenBank/DDBJ whole genome shotgun (WGS) entry which is preliminary data.</text>
</comment>
<gene>
    <name evidence="3" type="ORF">HA331_00715</name>
</gene>
<reference evidence="3" key="1">
    <citation type="journal article" date="2020" name="bioRxiv">
        <title>A rank-normalized archaeal taxonomy based on genome phylogeny resolves widespread incomplete and uneven classifications.</title>
        <authorList>
            <person name="Rinke C."/>
            <person name="Chuvochina M."/>
            <person name="Mussig A.J."/>
            <person name="Chaumeil P.-A."/>
            <person name="Waite D.W."/>
            <person name="Whitman W.B."/>
            <person name="Parks D.H."/>
            <person name="Hugenholtz P."/>
        </authorList>
    </citation>
    <scope>NUCLEOTIDE SEQUENCE</scope>
    <source>
        <strain evidence="3">UBA8834</strain>
    </source>
</reference>
<dbReference type="InterPro" id="IPR002933">
    <property type="entry name" value="Peptidase_M20"/>
</dbReference>
<dbReference type="PANTHER" id="PTHR43808">
    <property type="entry name" value="ACETYLORNITHINE DEACETYLASE"/>
    <property type="match status" value="1"/>
</dbReference>
<dbReference type="GO" id="GO:0016787">
    <property type="term" value="F:hydrolase activity"/>
    <property type="evidence" value="ECO:0007669"/>
    <property type="project" value="UniProtKB-KW"/>
</dbReference>
<evidence type="ECO:0000313" key="3">
    <source>
        <dbReference type="EMBL" id="HII60294.1"/>
    </source>
</evidence>
<dbReference type="NCBIfam" id="NF006326">
    <property type="entry name" value="PRK08554.1"/>
    <property type="match status" value="1"/>
</dbReference>
<dbReference type="OMA" id="LFMAHFD"/>
<dbReference type="EMBL" id="DUJN01000002">
    <property type="protein sequence ID" value="HII60294.1"/>
    <property type="molecule type" value="Genomic_DNA"/>
</dbReference>
<sequence length="455" mass="50821">MINIFKPRTLTFYLVKSMDVLELLSELVSFNTVNDPNKGIKPSKECPRFIKDQLDSWDIESEIIERSGYYAVYGEIGDGTPRLLFMAHFDVVPVNLEEWETDPFELTIKENKAYGRGSADDKGNVAAVMLALKELSKEEKLNGRVIFAFTGDEEIGGAMAMHIAEKLSKEGKVPKYMINADGIGMKPIIRRRKGFGVEIKVYPRKVKVKGRVREIEFEPKTPVVETRHAAYFLPGVDTHPMVALSHFLRNSNAVAISLDGAFIKGNVIPGKVKLKYVEPGEGEEVEGDLSLTALLKAIVPIVRAPIKAEKYSDYGVSITPNVYSFDGSHVLKVDVRAMSYSKDDIEKTLREVLNFNLPEAELIIKENEKAGYLFTSPDDELVRVTLRILKELGEDVEPIEGPGASDSRYFTPLGVKAIDIGPRGGNIHGPNEYVEVDSLRKMPEIYRRIALSLLL</sequence>
<dbReference type="SUPFAM" id="SSF53187">
    <property type="entry name" value="Zn-dependent exopeptidases"/>
    <property type="match status" value="1"/>
</dbReference>
<evidence type="ECO:0000313" key="4">
    <source>
        <dbReference type="Proteomes" id="UP000617544"/>
    </source>
</evidence>
<dbReference type="AlphaFoldDB" id="A0A832SWR5"/>
<dbReference type="PANTHER" id="PTHR43808:SF32">
    <property type="entry name" value="ARGE_DAPE-RELATED DEACYLASE"/>
    <property type="match status" value="1"/>
</dbReference>
<keyword evidence="2" id="KW-0862">Zinc</keyword>
<keyword evidence="1 3" id="KW-0378">Hydrolase</keyword>